<keyword evidence="2 8" id="KW-0859">Xylose metabolism</keyword>
<organism evidence="13 14">
    <name type="scientific">Fundicoccus ignavus</name>
    <dbReference type="NCBI Taxonomy" id="2664442"/>
    <lineage>
        <taxon>Bacteria</taxon>
        <taxon>Bacillati</taxon>
        <taxon>Bacillota</taxon>
        <taxon>Bacilli</taxon>
        <taxon>Lactobacillales</taxon>
        <taxon>Aerococcaceae</taxon>
        <taxon>Fundicoccus</taxon>
    </lineage>
</organism>
<evidence type="ECO:0000256" key="2">
    <source>
        <dbReference type="ARBA" id="ARBA00022629"/>
    </source>
</evidence>
<evidence type="ECO:0000259" key="11">
    <source>
        <dbReference type="Pfam" id="PF00370"/>
    </source>
</evidence>
<feature type="domain" description="Carbohydrate kinase FGGY C-terminal" evidence="12">
    <location>
        <begin position="256"/>
        <end position="441"/>
    </location>
</feature>
<dbReference type="GO" id="GO:0004856">
    <property type="term" value="F:D-xylulokinase activity"/>
    <property type="evidence" value="ECO:0007669"/>
    <property type="project" value="UniProtKB-UniRule"/>
</dbReference>
<evidence type="ECO:0000259" key="12">
    <source>
        <dbReference type="Pfam" id="PF02782"/>
    </source>
</evidence>
<evidence type="ECO:0000256" key="8">
    <source>
        <dbReference type="HAMAP-Rule" id="MF_02220"/>
    </source>
</evidence>
<dbReference type="EMBL" id="WJQS01000007">
    <property type="protein sequence ID" value="MRI85921.1"/>
    <property type="molecule type" value="Genomic_DNA"/>
</dbReference>
<dbReference type="Pfam" id="PF02782">
    <property type="entry name" value="FGGY_C"/>
    <property type="match status" value="1"/>
</dbReference>
<evidence type="ECO:0000256" key="1">
    <source>
        <dbReference type="ARBA" id="ARBA00009156"/>
    </source>
</evidence>
<gene>
    <name evidence="8 10 13" type="primary">xylB</name>
    <name evidence="13" type="ORF">GIY09_08585</name>
</gene>
<dbReference type="Pfam" id="PF00370">
    <property type="entry name" value="FGGY_N"/>
    <property type="match status" value="1"/>
</dbReference>
<protein>
    <recommendedName>
        <fullName evidence="8 10">Xylulose kinase</fullName>
        <shortName evidence="8 10">Xylulokinase</shortName>
        <ecNumber evidence="8 10">2.7.1.17</ecNumber>
    </recommendedName>
</protein>
<dbReference type="PRINTS" id="PR00475">
    <property type="entry name" value="HEXOKINASE"/>
</dbReference>
<keyword evidence="6 8" id="KW-0067">ATP-binding</keyword>
<dbReference type="InterPro" id="IPR018485">
    <property type="entry name" value="FGGY_C"/>
</dbReference>
<dbReference type="GO" id="GO:0042732">
    <property type="term" value="P:D-xylose metabolic process"/>
    <property type="evidence" value="ECO:0007669"/>
    <property type="project" value="UniProtKB-KW"/>
</dbReference>
<evidence type="ECO:0000256" key="3">
    <source>
        <dbReference type="ARBA" id="ARBA00022679"/>
    </source>
</evidence>
<reference evidence="13 14" key="1">
    <citation type="submission" date="2019-11" db="EMBL/GenBank/DDBJ databases">
        <title>Characterisation of Fundicoccus ignavus gen. nov. sp. nov., a novel genus of the family Aerococcaceae isolated from bulk tank milk.</title>
        <authorList>
            <person name="Siebert A."/>
            <person name="Huptas C."/>
            <person name="Wenning M."/>
            <person name="Scherer S."/>
            <person name="Doll E.V."/>
        </authorList>
    </citation>
    <scope>NUCLEOTIDE SEQUENCE [LARGE SCALE GENOMIC DNA]</scope>
    <source>
        <strain evidence="13 14">WS4759</strain>
    </source>
</reference>
<dbReference type="InterPro" id="IPR000577">
    <property type="entry name" value="Carb_kinase_FGGY"/>
</dbReference>
<dbReference type="InterPro" id="IPR043129">
    <property type="entry name" value="ATPase_NBD"/>
</dbReference>
<dbReference type="InterPro" id="IPR006000">
    <property type="entry name" value="Xylulokinase"/>
</dbReference>
<feature type="site" description="Important for activity" evidence="8">
    <location>
        <position position="8"/>
    </location>
</feature>
<feature type="active site" description="Proton acceptor" evidence="8">
    <location>
        <position position="239"/>
    </location>
</feature>
<sequence length="499" mass="54950">MSYVLGLDLGTSSLKGLLVDKAGTVIGSASADYPLIHDQSGYSEQQPSEWLTACEKVIEQLSATINDFKTKLEGISFSGQMHGLVLLDEEGNVLRPSILWNDVRNSLECEQINSQFGDQILSITQNIAREGFTLPKVLWVQKNEPEIWDKVAKILLPKDYLRYWLTGNYHMDYSDAAGTLMLDVKHKKWSEAIQTEYHISENILPTLIESYGNTGKLTEDLKAKFGFEHDIQIFAGGADNAVAAVGSGILDHTTGMVSIGTSGVFLSYENDADVDYKGQLHLFNHADDAYYSMGVTLAAGHSLTWFKNTFATDKSFEELLANIDSIEPGSKGLLFAPYIVGERTPYTDGKIRGSFIGMDTTHTLDHFARAVLEGITFSLKDSQYLMETVANKKFERIISVGGGSKNNNWLQIQADIFNTPITTLIADEGPGMGAAMLAAVGLGWYDSLLACNKAFVAYGDTVYPNPDNVAQYADIYAEYQKVYAATKDISHNLIDLVNK</sequence>
<dbReference type="PROSITE" id="PS00445">
    <property type="entry name" value="FGGY_KINASES_2"/>
    <property type="match status" value="1"/>
</dbReference>
<evidence type="ECO:0000256" key="10">
    <source>
        <dbReference type="RuleBase" id="RU364073"/>
    </source>
</evidence>
<evidence type="ECO:0000256" key="5">
    <source>
        <dbReference type="ARBA" id="ARBA00022777"/>
    </source>
</evidence>
<dbReference type="AlphaFoldDB" id="A0A6I2GK72"/>
<evidence type="ECO:0000313" key="13">
    <source>
        <dbReference type="EMBL" id="MRI85921.1"/>
    </source>
</evidence>
<feature type="domain" description="Carbohydrate kinase FGGY N-terminal" evidence="11">
    <location>
        <begin position="3"/>
        <end position="246"/>
    </location>
</feature>
<keyword evidence="4 8" id="KW-0547">Nucleotide-binding</keyword>
<comment type="similarity">
    <text evidence="1 8 9">Belongs to the FGGY kinase family.</text>
</comment>
<keyword evidence="7 8" id="KW-0119">Carbohydrate metabolism</keyword>
<dbReference type="InterPro" id="IPR018484">
    <property type="entry name" value="FGGY_N"/>
</dbReference>
<dbReference type="CDD" id="cd07808">
    <property type="entry name" value="ASKHA_NBD_FGGY_EcXK-like"/>
    <property type="match status" value="1"/>
</dbReference>
<evidence type="ECO:0000256" key="7">
    <source>
        <dbReference type="ARBA" id="ARBA00023277"/>
    </source>
</evidence>
<dbReference type="PANTHER" id="PTHR43095">
    <property type="entry name" value="SUGAR KINASE"/>
    <property type="match status" value="1"/>
</dbReference>
<name>A0A6I2GK72_9LACT</name>
<evidence type="ECO:0000313" key="14">
    <source>
        <dbReference type="Proteomes" id="UP000430975"/>
    </source>
</evidence>
<dbReference type="PIRSF" id="PIRSF000538">
    <property type="entry name" value="GlpK"/>
    <property type="match status" value="1"/>
</dbReference>
<dbReference type="PROSITE" id="PS00933">
    <property type="entry name" value="FGGY_KINASES_1"/>
    <property type="match status" value="1"/>
</dbReference>
<evidence type="ECO:0000256" key="6">
    <source>
        <dbReference type="ARBA" id="ARBA00022840"/>
    </source>
</evidence>
<dbReference type="SUPFAM" id="SSF53067">
    <property type="entry name" value="Actin-like ATPase domain"/>
    <property type="match status" value="2"/>
</dbReference>
<dbReference type="InterPro" id="IPR018483">
    <property type="entry name" value="Carb_kinase_FGGY_CS"/>
</dbReference>
<dbReference type="InterPro" id="IPR050406">
    <property type="entry name" value="FGGY_Carb_Kinase"/>
</dbReference>
<evidence type="ECO:0000256" key="9">
    <source>
        <dbReference type="RuleBase" id="RU003733"/>
    </source>
</evidence>
<dbReference type="NCBIfam" id="TIGR01312">
    <property type="entry name" value="XylB"/>
    <property type="match status" value="1"/>
</dbReference>
<dbReference type="Proteomes" id="UP000430975">
    <property type="component" value="Unassembled WGS sequence"/>
</dbReference>
<comment type="catalytic activity">
    <reaction evidence="8 10">
        <text>D-xylulose + ATP = D-xylulose 5-phosphate + ADP + H(+)</text>
        <dbReference type="Rhea" id="RHEA:10964"/>
        <dbReference type="ChEBI" id="CHEBI:15378"/>
        <dbReference type="ChEBI" id="CHEBI:17140"/>
        <dbReference type="ChEBI" id="CHEBI:30616"/>
        <dbReference type="ChEBI" id="CHEBI:57737"/>
        <dbReference type="ChEBI" id="CHEBI:456216"/>
        <dbReference type="EC" id="2.7.1.17"/>
    </reaction>
</comment>
<keyword evidence="5 8" id="KW-0418">Kinase</keyword>
<evidence type="ECO:0000256" key="4">
    <source>
        <dbReference type="ARBA" id="ARBA00022741"/>
    </source>
</evidence>
<keyword evidence="14" id="KW-1185">Reference proteome</keyword>
<dbReference type="EC" id="2.7.1.17" evidence="8 10"/>
<proteinExistence type="inferred from homology"/>
<dbReference type="RefSeq" id="WP_153863754.1">
    <property type="nucleotide sequence ID" value="NZ_WJQS01000007.1"/>
</dbReference>
<dbReference type="GO" id="GO:0005524">
    <property type="term" value="F:ATP binding"/>
    <property type="evidence" value="ECO:0007669"/>
    <property type="project" value="UniProtKB-UniRule"/>
</dbReference>
<accession>A0A6I2GK72</accession>
<comment type="function">
    <text evidence="8">Catalyzes the phosphorylation of D-xylulose to D-xylulose 5-phosphate.</text>
</comment>
<keyword evidence="3 8" id="KW-0808">Transferase</keyword>
<dbReference type="PANTHER" id="PTHR43095:SF5">
    <property type="entry name" value="XYLULOSE KINASE"/>
    <property type="match status" value="1"/>
</dbReference>
<comment type="caution">
    <text evidence="13">The sequence shown here is derived from an EMBL/GenBank/DDBJ whole genome shotgun (WGS) entry which is preliminary data.</text>
</comment>
<dbReference type="Gene3D" id="3.30.420.40">
    <property type="match status" value="2"/>
</dbReference>
<dbReference type="HAMAP" id="MF_02220">
    <property type="entry name" value="XylB"/>
    <property type="match status" value="1"/>
</dbReference>
<dbReference type="GO" id="GO:0005998">
    <property type="term" value="P:xylulose catabolic process"/>
    <property type="evidence" value="ECO:0007669"/>
    <property type="project" value="UniProtKB-UniRule"/>
</dbReference>
<feature type="binding site" evidence="8">
    <location>
        <begin position="81"/>
        <end position="82"/>
    </location>
    <ligand>
        <name>substrate</name>
    </ligand>
</feature>